<dbReference type="AlphaFoldDB" id="A0A2A9F1T7"/>
<comment type="cofactor">
    <cofactor evidence="3">
        <name>Mg(2+)</name>
        <dbReference type="ChEBI" id="CHEBI:18420"/>
    </cofactor>
</comment>
<evidence type="ECO:0000313" key="5">
    <source>
        <dbReference type="Proteomes" id="UP000224130"/>
    </source>
</evidence>
<dbReference type="UniPathway" id="UPA00299"/>
<comment type="similarity">
    <text evidence="3">Belongs to the trehalose phosphatase family.</text>
</comment>
<dbReference type="InterPro" id="IPR044651">
    <property type="entry name" value="OTSB-like"/>
</dbReference>
<dbReference type="InterPro" id="IPR023214">
    <property type="entry name" value="HAD_sf"/>
</dbReference>
<accession>A0A2A9F1T7</accession>
<dbReference type="RefSeq" id="WP_098464582.1">
    <property type="nucleotide sequence ID" value="NZ_PDJJ01000001.1"/>
</dbReference>
<comment type="function">
    <text evidence="2 3">Removes the phosphate from trehalose 6-phosphate to produce free trehalose.</text>
</comment>
<dbReference type="PANTHER" id="PTHR43768:SF3">
    <property type="entry name" value="TREHALOSE 6-PHOSPHATE PHOSPHATASE"/>
    <property type="match status" value="1"/>
</dbReference>
<dbReference type="Pfam" id="PF02358">
    <property type="entry name" value="Trehalose_PPase"/>
    <property type="match status" value="1"/>
</dbReference>
<comment type="catalytic activity">
    <reaction evidence="3">
        <text>alpha,alpha-trehalose 6-phosphate + H2O = alpha,alpha-trehalose + phosphate</text>
        <dbReference type="Rhea" id="RHEA:23420"/>
        <dbReference type="ChEBI" id="CHEBI:15377"/>
        <dbReference type="ChEBI" id="CHEBI:16551"/>
        <dbReference type="ChEBI" id="CHEBI:43474"/>
        <dbReference type="ChEBI" id="CHEBI:58429"/>
        <dbReference type="EC" id="3.1.3.12"/>
    </reaction>
</comment>
<organism evidence="4 5">
    <name type="scientific">Isoptericola jiangsuensis</name>
    <dbReference type="NCBI Taxonomy" id="548579"/>
    <lineage>
        <taxon>Bacteria</taxon>
        <taxon>Bacillati</taxon>
        <taxon>Actinomycetota</taxon>
        <taxon>Actinomycetes</taxon>
        <taxon>Micrococcales</taxon>
        <taxon>Promicromonosporaceae</taxon>
        <taxon>Isoptericola</taxon>
    </lineage>
</organism>
<sequence length="274" mass="28159">MSELDPTLADALASFGADDAVLLVALDFDGTLAPLVDDPTTSTMTPAARDAVDTLATTTADHVLLAFVSGRDLDDLALRAEPPVGSYLVGSHGAQTGHATADGLEAVPLELTAEQAEALATLRHDLDAAVEGRDGAWVQHKPSAVVLHTRQAGTEDTHAAIAAADAAAARLGLEAMHGKDVVEIAVVHTSKGLALDRLRDVVAHDVPGPDGATRRVRVLYAGDDTTDETAFAVLRPGDVGIKVGHGDTVAAHRVADADDVATVLRHLVTATAAP</sequence>
<dbReference type="InterPro" id="IPR036412">
    <property type="entry name" value="HAD-like_sf"/>
</dbReference>
<dbReference type="GO" id="GO:0005992">
    <property type="term" value="P:trehalose biosynthetic process"/>
    <property type="evidence" value="ECO:0007669"/>
    <property type="project" value="UniProtKB-UniPathway"/>
</dbReference>
<comment type="caution">
    <text evidence="4">The sequence shown here is derived from an EMBL/GenBank/DDBJ whole genome shotgun (WGS) entry which is preliminary data.</text>
</comment>
<dbReference type="Proteomes" id="UP000224130">
    <property type="component" value="Unassembled WGS sequence"/>
</dbReference>
<reference evidence="4 5" key="1">
    <citation type="submission" date="2017-10" db="EMBL/GenBank/DDBJ databases">
        <title>Sequencing the genomes of 1000 actinobacteria strains.</title>
        <authorList>
            <person name="Klenk H.-P."/>
        </authorList>
    </citation>
    <scope>NUCLEOTIDE SEQUENCE [LARGE SCALE GENOMIC DNA]</scope>
    <source>
        <strain evidence="4 5">DSM 21863</strain>
    </source>
</reference>
<keyword evidence="1 3" id="KW-0378">Hydrolase</keyword>
<evidence type="ECO:0000313" key="4">
    <source>
        <dbReference type="EMBL" id="PFG44369.1"/>
    </source>
</evidence>
<dbReference type="OrthoDB" id="9816160at2"/>
<keyword evidence="3" id="KW-0479">Metal-binding</keyword>
<dbReference type="Gene3D" id="3.30.70.1020">
    <property type="entry name" value="Trehalose-6-phosphate phosphatase related protein, domain 2"/>
    <property type="match status" value="1"/>
</dbReference>
<proteinExistence type="inferred from homology"/>
<gene>
    <name evidence="4" type="ORF">ATJ88_3092</name>
</gene>
<keyword evidence="3" id="KW-0460">Magnesium</keyword>
<dbReference type="InterPro" id="IPR003337">
    <property type="entry name" value="Trehalose_PPase"/>
</dbReference>
<dbReference type="NCBIfam" id="TIGR00685">
    <property type="entry name" value="T6PP"/>
    <property type="match status" value="1"/>
</dbReference>
<comment type="pathway">
    <text evidence="3">Glycan biosynthesis; trehalose biosynthesis.</text>
</comment>
<name>A0A2A9F1T7_9MICO</name>
<evidence type="ECO:0000256" key="1">
    <source>
        <dbReference type="ARBA" id="ARBA00022801"/>
    </source>
</evidence>
<evidence type="ECO:0000256" key="3">
    <source>
        <dbReference type="RuleBase" id="RU361117"/>
    </source>
</evidence>
<dbReference type="EC" id="3.1.3.12" evidence="3"/>
<dbReference type="Gene3D" id="3.40.50.1000">
    <property type="entry name" value="HAD superfamily/HAD-like"/>
    <property type="match status" value="1"/>
</dbReference>
<keyword evidence="5" id="KW-1185">Reference proteome</keyword>
<dbReference type="PANTHER" id="PTHR43768">
    <property type="entry name" value="TREHALOSE 6-PHOSPHATE PHOSPHATASE"/>
    <property type="match status" value="1"/>
</dbReference>
<dbReference type="GO" id="GO:0046872">
    <property type="term" value="F:metal ion binding"/>
    <property type="evidence" value="ECO:0007669"/>
    <property type="project" value="UniProtKB-KW"/>
</dbReference>
<protein>
    <recommendedName>
        <fullName evidence="3">Trehalose 6-phosphate phosphatase</fullName>
        <ecNumber evidence="3">3.1.3.12</ecNumber>
    </recommendedName>
</protein>
<dbReference type="SUPFAM" id="SSF56784">
    <property type="entry name" value="HAD-like"/>
    <property type="match status" value="1"/>
</dbReference>
<evidence type="ECO:0000256" key="2">
    <source>
        <dbReference type="ARBA" id="ARBA00024179"/>
    </source>
</evidence>
<dbReference type="EMBL" id="PDJJ01000001">
    <property type="protein sequence ID" value="PFG44369.1"/>
    <property type="molecule type" value="Genomic_DNA"/>
</dbReference>
<dbReference type="GO" id="GO:0004805">
    <property type="term" value="F:trehalose-phosphatase activity"/>
    <property type="evidence" value="ECO:0007669"/>
    <property type="project" value="UniProtKB-EC"/>
</dbReference>